<evidence type="ECO:0000256" key="1">
    <source>
        <dbReference type="ARBA" id="ARBA00005582"/>
    </source>
</evidence>
<dbReference type="GO" id="GO:0016787">
    <property type="term" value="F:hydrolase activity"/>
    <property type="evidence" value="ECO:0007669"/>
    <property type="project" value="UniProtKB-KW"/>
</dbReference>
<dbReference type="InterPro" id="IPR000086">
    <property type="entry name" value="NUDIX_hydrolase_dom"/>
</dbReference>
<evidence type="ECO:0000259" key="4">
    <source>
        <dbReference type="PROSITE" id="PS51462"/>
    </source>
</evidence>
<evidence type="ECO:0000313" key="5">
    <source>
        <dbReference type="EMBL" id="HIW13039.1"/>
    </source>
</evidence>
<evidence type="ECO:0000256" key="2">
    <source>
        <dbReference type="ARBA" id="ARBA00022801"/>
    </source>
</evidence>
<dbReference type="NCBIfam" id="TIGR02705">
    <property type="entry name" value="nudix_YtkD"/>
    <property type="match status" value="1"/>
</dbReference>
<comment type="similarity">
    <text evidence="1 3">Belongs to the Nudix hydrolase family.</text>
</comment>
<gene>
    <name evidence="5" type="primary">ytkD</name>
    <name evidence="5" type="ORF">H9891_07745</name>
</gene>
<dbReference type="PANTHER" id="PTHR43736:SF1">
    <property type="entry name" value="DIHYDRONEOPTERIN TRIPHOSPHATE DIPHOSPHATASE"/>
    <property type="match status" value="1"/>
</dbReference>
<dbReference type="AlphaFoldDB" id="A0A9D1U193"/>
<dbReference type="EMBL" id="DXHR01000025">
    <property type="protein sequence ID" value="HIW13039.1"/>
    <property type="molecule type" value="Genomic_DNA"/>
</dbReference>
<dbReference type="Pfam" id="PF00293">
    <property type="entry name" value="NUDIX"/>
    <property type="match status" value="1"/>
</dbReference>
<comment type="caution">
    <text evidence="5">The sequence shown here is derived from an EMBL/GenBank/DDBJ whole genome shotgun (WGS) entry which is preliminary data.</text>
</comment>
<dbReference type="PROSITE" id="PS51462">
    <property type="entry name" value="NUDIX"/>
    <property type="match status" value="1"/>
</dbReference>
<name>A0A9D1U193_9STAP</name>
<dbReference type="CDD" id="cd04665">
    <property type="entry name" value="NUDIX_RppH"/>
    <property type="match status" value="1"/>
</dbReference>
<organism evidence="5 6">
    <name type="scientific">Candidatus Salinicoccus stercoripullorum</name>
    <dbReference type="NCBI Taxonomy" id="2838756"/>
    <lineage>
        <taxon>Bacteria</taxon>
        <taxon>Bacillati</taxon>
        <taxon>Bacillota</taxon>
        <taxon>Bacilli</taxon>
        <taxon>Bacillales</taxon>
        <taxon>Staphylococcaceae</taxon>
        <taxon>Salinicoccus</taxon>
    </lineage>
</organism>
<dbReference type="PROSITE" id="PS00893">
    <property type="entry name" value="NUDIX_BOX"/>
    <property type="match status" value="1"/>
</dbReference>
<dbReference type="PANTHER" id="PTHR43736">
    <property type="entry name" value="ADP-RIBOSE PYROPHOSPHATASE"/>
    <property type="match status" value="1"/>
</dbReference>
<reference evidence="5" key="2">
    <citation type="submission" date="2021-04" db="EMBL/GenBank/DDBJ databases">
        <authorList>
            <person name="Gilroy R."/>
        </authorList>
    </citation>
    <scope>NUCLEOTIDE SEQUENCE</scope>
    <source>
        <strain evidence="5">ChiHjej13B12-752</strain>
    </source>
</reference>
<dbReference type="InterPro" id="IPR014078">
    <property type="entry name" value="Nudix_YtkD"/>
</dbReference>
<protein>
    <submittedName>
        <fullName evidence="5">Nucleoside triphosphatase YtkD</fullName>
    </submittedName>
</protein>
<evidence type="ECO:0000256" key="3">
    <source>
        <dbReference type="RuleBase" id="RU003476"/>
    </source>
</evidence>
<proteinExistence type="inferred from homology"/>
<dbReference type="SUPFAM" id="SSF55811">
    <property type="entry name" value="Nudix"/>
    <property type="match status" value="1"/>
</dbReference>
<dbReference type="Gene3D" id="3.90.79.10">
    <property type="entry name" value="Nucleoside Triphosphate Pyrophosphohydrolase"/>
    <property type="match status" value="1"/>
</dbReference>
<reference evidence="5" key="1">
    <citation type="journal article" date="2021" name="PeerJ">
        <title>Extensive microbial diversity within the chicken gut microbiome revealed by metagenomics and culture.</title>
        <authorList>
            <person name="Gilroy R."/>
            <person name="Ravi A."/>
            <person name="Getino M."/>
            <person name="Pursley I."/>
            <person name="Horton D.L."/>
            <person name="Alikhan N.F."/>
            <person name="Baker D."/>
            <person name="Gharbi K."/>
            <person name="Hall N."/>
            <person name="Watson M."/>
            <person name="Adriaenssens E.M."/>
            <person name="Foster-Nyarko E."/>
            <person name="Jarju S."/>
            <person name="Secka A."/>
            <person name="Antonio M."/>
            <person name="Oren A."/>
            <person name="Chaudhuri R.R."/>
            <person name="La Ragione R."/>
            <person name="Hildebrand F."/>
            <person name="Pallen M.J."/>
        </authorList>
    </citation>
    <scope>NUCLEOTIDE SEQUENCE</scope>
    <source>
        <strain evidence="5">ChiHjej13B12-752</strain>
    </source>
</reference>
<dbReference type="Proteomes" id="UP000823989">
    <property type="component" value="Unassembled WGS sequence"/>
</dbReference>
<dbReference type="InterPro" id="IPR015797">
    <property type="entry name" value="NUDIX_hydrolase-like_dom_sf"/>
</dbReference>
<accession>A0A9D1U193</accession>
<sequence length="153" mass="17708">MLEFKDFEGRRVTLEFKENGSAGHVLAICRMDGKYLLTDHKIRGVEFPGGKVEPGETLEEAVHREVFEETGASIRALKYIGYYKVHDAESFMKAVYFADIKDIFFKCDYLETMGPVLFGSIDEVPEEKRSILLEDDCIRYLYDMSFDDTFFPK</sequence>
<evidence type="ECO:0000313" key="6">
    <source>
        <dbReference type="Proteomes" id="UP000823989"/>
    </source>
</evidence>
<dbReference type="PRINTS" id="PR00502">
    <property type="entry name" value="NUDIXFAMILY"/>
</dbReference>
<feature type="domain" description="Nudix hydrolase" evidence="4">
    <location>
        <begin position="8"/>
        <end position="145"/>
    </location>
</feature>
<dbReference type="InterPro" id="IPR020084">
    <property type="entry name" value="NUDIX_hydrolase_CS"/>
</dbReference>
<keyword evidence="2 3" id="KW-0378">Hydrolase</keyword>
<dbReference type="InterPro" id="IPR020476">
    <property type="entry name" value="Nudix_hydrolase"/>
</dbReference>